<name>A0A072VWF1_MEDTR</name>
<protein>
    <submittedName>
        <fullName evidence="2 3">Uncharacterized protein</fullName>
    </submittedName>
</protein>
<feature type="region of interest" description="Disordered" evidence="1">
    <location>
        <begin position="1"/>
        <end position="70"/>
    </location>
</feature>
<evidence type="ECO:0000256" key="1">
    <source>
        <dbReference type="SAM" id="MobiDB-lite"/>
    </source>
</evidence>
<feature type="compositionally biased region" description="Basic residues" evidence="1">
    <location>
        <begin position="59"/>
        <end position="70"/>
    </location>
</feature>
<feature type="compositionally biased region" description="Polar residues" evidence="1">
    <location>
        <begin position="37"/>
        <end position="55"/>
    </location>
</feature>
<reference evidence="3" key="3">
    <citation type="submission" date="2015-04" db="UniProtKB">
        <authorList>
            <consortium name="EnsemblPlants"/>
        </authorList>
    </citation>
    <scope>IDENTIFICATION</scope>
    <source>
        <strain evidence="3">cv. Jemalong A17</strain>
    </source>
</reference>
<feature type="compositionally biased region" description="Basic and acidic residues" evidence="1">
    <location>
        <begin position="14"/>
        <end position="24"/>
    </location>
</feature>
<reference evidence="2 4" key="1">
    <citation type="journal article" date="2011" name="Nature">
        <title>The Medicago genome provides insight into the evolution of rhizobial symbioses.</title>
        <authorList>
            <person name="Young N.D."/>
            <person name="Debelle F."/>
            <person name="Oldroyd G.E."/>
            <person name="Geurts R."/>
            <person name="Cannon S.B."/>
            <person name="Udvardi M.K."/>
            <person name="Benedito V.A."/>
            <person name="Mayer K.F."/>
            <person name="Gouzy J."/>
            <person name="Schoof H."/>
            <person name="Van de Peer Y."/>
            <person name="Proost S."/>
            <person name="Cook D.R."/>
            <person name="Meyers B.C."/>
            <person name="Spannagl M."/>
            <person name="Cheung F."/>
            <person name="De Mita S."/>
            <person name="Krishnakumar V."/>
            <person name="Gundlach H."/>
            <person name="Zhou S."/>
            <person name="Mudge J."/>
            <person name="Bharti A.K."/>
            <person name="Murray J.D."/>
            <person name="Naoumkina M.A."/>
            <person name="Rosen B."/>
            <person name="Silverstein K.A."/>
            <person name="Tang H."/>
            <person name="Rombauts S."/>
            <person name="Zhao P.X."/>
            <person name="Zhou P."/>
            <person name="Barbe V."/>
            <person name="Bardou P."/>
            <person name="Bechner M."/>
            <person name="Bellec A."/>
            <person name="Berger A."/>
            <person name="Berges H."/>
            <person name="Bidwell S."/>
            <person name="Bisseling T."/>
            <person name="Choisne N."/>
            <person name="Couloux A."/>
            <person name="Denny R."/>
            <person name="Deshpande S."/>
            <person name="Dai X."/>
            <person name="Doyle J.J."/>
            <person name="Dudez A.M."/>
            <person name="Farmer A.D."/>
            <person name="Fouteau S."/>
            <person name="Franken C."/>
            <person name="Gibelin C."/>
            <person name="Gish J."/>
            <person name="Goldstein S."/>
            <person name="Gonzalez A.J."/>
            <person name="Green P.J."/>
            <person name="Hallab A."/>
            <person name="Hartog M."/>
            <person name="Hua A."/>
            <person name="Humphray S.J."/>
            <person name="Jeong D.H."/>
            <person name="Jing Y."/>
            <person name="Jocker A."/>
            <person name="Kenton S.M."/>
            <person name="Kim D.J."/>
            <person name="Klee K."/>
            <person name="Lai H."/>
            <person name="Lang C."/>
            <person name="Lin S."/>
            <person name="Macmil S.L."/>
            <person name="Magdelenat G."/>
            <person name="Matthews L."/>
            <person name="McCorrison J."/>
            <person name="Monaghan E.L."/>
            <person name="Mun J.H."/>
            <person name="Najar F.Z."/>
            <person name="Nicholson C."/>
            <person name="Noirot C."/>
            <person name="O'Bleness M."/>
            <person name="Paule C.R."/>
            <person name="Poulain J."/>
            <person name="Prion F."/>
            <person name="Qin B."/>
            <person name="Qu C."/>
            <person name="Retzel E.F."/>
            <person name="Riddle C."/>
            <person name="Sallet E."/>
            <person name="Samain S."/>
            <person name="Samson N."/>
            <person name="Sanders I."/>
            <person name="Saurat O."/>
            <person name="Scarpelli C."/>
            <person name="Schiex T."/>
            <person name="Segurens B."/>
            <person name="Severin A.J."/>
            <person name="Sherrier D.J."/>
            <person name="Shi R."/>
            <person name="Sims S."/>
            <person name="Singer S.R."/>
            <person name="Sinharoy S."/>
            <person name="Sterck L."/>
            <person name="Viollet A."/>
            <person name="Wang B.B."/>
            <person name="Wang K."/>
            <person name="Wang M."/>
            <person name="Wang X."/>
            <person name="Warfsmann J."/>
            <person name="Weissenbach J."/>
            <person name="White D.D."/>
            <person name="White J.D."/>
            <person name="Wiley G.B."/>
            <person name="Wincker P."/>
            <person name="Xing Y."/>
            <person name="Yang L."/>
            <person name="Yao Z."/>
            <person name="Ying F."/>
            <person name="Zhai J."/>
            <person name="Zhou L."/>
            <person name="Zuber A."/>
            <person name="Denarie J."/>
            <person name="Dixon R.A."/>
            <person name="May G.D."/>
            <person name="Schwartz D.C."/>
            <person name="Rogers J."/>
            <person name="Quetier F."/>
            <person name="Town C.D."/>
            <person name="Roe B.A."/>
        </authorList>
    </citation>
    <scope>NUCLEOTIDE SEQUENCE [LARGE SCALE GENOMIC DNA]</scope>
    <source>
        <strain evidence="2">A17</strain>
        <strain evidence="3 4">cv. Jemalong A17</strain>
    </source>
</reference>
<dbReference type="EMBL" id="CM001217">
    <property type="protein sequence ID" value="KEH42370.1"/>
    <property type="molecule type" value="Genomic_DNA"/>
</dbReference>
<gene>
    <name evidence="2" type="ordered locus">MTR_1g068880</name>
</gene>
<dbReference type="EnsemblPlants" id="KEH42370">
    <property type="protein sequence ID" value="KEH42370"/>
    <property type="gene ID" value="MTR_1g068880"/>
</dbReference>
<keyword evidence="4" id="KW-1185">Reference proteome</keyword>
<reference evidence="2 4" key="2">
    <citation type="journal article" date="2014" name="BMC Genomics">
        <title>An improved genome release (version Mt4.0) for the model legume Medicago truncatula.</title>
        <authorList>
            <person name="Tang H."/>
            <person name="Krishnakumar V."/>
            <person name="Bidwell S."/>
            <person name="Rosen B."/>
            <person name="Chan A."/>
            <person name="Zhou S."/>
            <person name="Gentzbittel L."/>
            <person name="Childs K.L."/>
            <person name="Yandell M."/>
            <person name="Gundlach H."/>
            <person name="Mayer K.F."/>
            <person name="Schwartz D.C."/>
            <person name="Town C.D."/>
        </authorList>
    </citation>
    <scope>GENOME REANNOTATION</scope>
    <source>
        <strain evidence="2">A17</strain>
        <strain evidence="3 4">cv. Jemalong A17</strain>
    </source>
</reference>
<dbReference type="Proteomes" id="UP000002051">
    <property type="component" value="Unassembled WGS sequence"/>
</dbReference>
<proteinExistence type="predicted"/>
<evidence type="ECO:0000313" key="3">
    <source>
        <dbReference type="EnsemblPlants" id="KEH42370"/>
    </source>
</evidence>
<dbReference type="HOGENOM" id="CLU_2761547_0_0_1"/>
<sequence length="70" mass="8069">MIETTANPIPQFDDSYKVNDETKANRFSGLKRMKMGHTNSQVPQDPSNYRPSDTPNENKRKRKKSCRLGI</sequence>
<organism evidence="2 4">
    <name type="scientific">Medicago truncatula</name>
    <name type="common">Barrel medic</name>
    <name type="synonym">Medicago tribuloides</name>
    <dbReference type="NCBI Taxonomy" id="3880"/>
    <lineage>
        <taxon>Eukaryota</taxon>
        <taxon>Viridiplantae</taxon>
        <taxon>Streptophyta</taxon>
        <taxon>Embryophyta</taxon>
        <taxon>Tracheophyta</taxon>
        <taxon>Spermatophyta</taxon>
        <taxon>Magnoliopsida</taxon>
        <taxon>eudicotyledons</taxon>
        <taxon>Gunneridae</taxon>
        <taxon>Pentapetalae</taxon>
        <taxon>rosids</taxon>
        <taxon>fabids</taxon>
        <taxon>Fabales</taxon>
        <taxon>Fabaceae</taxon>
        <taxon>Papilionoideae</taxon>
        <taxon>50 kb inversion clade</taxon>
        <taxon>NPAAA clade</taxon>
        <taxon>Hologalegina</taxon>
        <taxon>IRL clade</taxon>
        <taxon>Trifolieae</taxon>
        <taxon>Medicago</taxon>
    </lineage>
</organism>
<accession>A0A072VWF1</accession>
<dbReference type="AlphaFoldDB" id="A0A072VWF1"/>
<evidence type="ECO:0000313" key="2">
    <source>
        <dbReference type="EMBL" id="KEH42370.1"/>
    </source>
</evidence>
<evidence type="ECO:0000313" key="4">
    <source>
        <dbReference type="Proteomes" id="UP000002051"/>
    </source>
</evidence>